<organism evidence="1">
    <name type="scientific">Anopheles braziliensis</name>
    <dbReference type="NCBI Taxonomy" id="58242"/>
    <lineage>
        <taxon>Eukaryota</taxon>
        <taxon>Metazoa</taxon>
        <taxon>Ecdysozoa</taxon>
        <taxon>Arthropoda</taxon>
        <taxon>Hexapoda</taxon>
        <taxon>Insecta</taxon>
        <taxon>Pterygota</taxon>
        <taxon>Neoptera</taxon>
        <taxon>Endopterygota</taxon>
        <taxon>Diptera</taxon>
        <taxon>Nematocera</taxon>
        <taxon>Culicoidea</taxon>
        <taxon>Culicidae</taxon>
        <taxon>Anophelinae</taxon>
        <taxon>Anopheles</taxon>
    </lineage>
</organism>
<proteinExistence type="predicted"/>
<evidence type="ECO:0000313" key="1">
    <source>
        <dbReference type="EMBL" id="MBW32481.1"/>
    </source>
</evidence>
<dbReference type="EMBL" id="GGFM01011730">
    <property type="protein sequence ID" value="MBW32481.1"/>
    <property type="molecule type" value="Transcribed_RNA"/>
</dbReference>
<reference evidence="1" key="1">
    <citation type="submission" date="2018-01" db="EMBL/GenBank/DDBJ databases">
        <title>An insight into the sialome of Amazonian anophelines.</title>
        <authorList>
            <person name="Ribeiro J.M."/>
            <person name="Scarpassa V."/>
            <person name="Calvo E."/>
        </authorList>
    </citation>
    <scope>NUCLEOTIDE SEQUENCE</scope>
    <source>
        <tissue evidence="1">Salivary glands</tissue>
    </source>
</reference>
<name>A0A2M3ZVD5_9DIPT</name>
<dbReference type="AlphaFoldDB" id="A0A2M3ZVD5"/>
<sequence length="72" mass="8016">MLKIPEVYLPTAQLVLFFAVPVATAELSLATHNLLFDSPAQRNLGKQRSGRCRVGILRTHASPRRILTLFSL</sequence>
<accession>A0A2M3ZVD5</accession>
<protein>
    <submittedName>
        <fullName evidence="1">Putative secreted peptide</fullName>
    </submittedName>
</protein>